<protein>
    <recommendedName>
        <fullName evidence="2">DUF3601 domain-containing protein</fullName>
    </recommendedName>
</protein>
<dbReference type="PATRIC" id="fig|1169311.3.peg.3051"/>
<gene>
    <name evidence="3" type="ORF">WOU_03111</name>
</gene>
<proteinExistence type="predicted"/>
<dbReference type="AlphaFoldDB" id="R3HNZ2"/>
<dbReference type="EMBL" id="ASDZ01000045">
    <property type="protein sequence ID" value="EOK07272.1"/>
    <property type="molecule type" value="Genomic_DNA"/>
</dbReference>
<keyword evidence="1" id="KW-1133">Transmembrane helix</keyword>
<organism evidence="3 4">
    <name type="scientific">Enterococcus faecalis ATCC 6055</name>
    <dbReference type="NCBI Taxonomy" id="1169311"/>
    <lineage>
        <taxon>Bacteria</taxon>
        <taxon>Bacillati</taxon>
        <taxon>Bacillota</taxon>
        <taxon>Bacilli</taxon>
        <taxon>Lactobacillales</taxon>
        <taxon>Enterococcaceae</taxon>
        <taxon>Enterococcus</taxon>
    </lineage>
</organism>
<name>R3HNZ2_ENTFL</name>
<dbReference type="Proteomes" id="UP000013638">
    <property type="component" value="Unassembled WGS sequence"/>
</dbReference>
<keyword evidence="1" id="KW-0472">Membrane</keyword>
<dbReference type="HOGENOM" id="CLU_1530265_0_0_9"/>
<dbReference type="Gene3D" id="2.30.30.350">
    <property type="entry name" value="mobile metagenome of vibrio cholerae. Integron cassette protein vch_cass4"/>
    <property type="match status" value="1"/>
</dbReference>
<feature type="domain" description="DUF3601" evidence="2">
    <location>
        <begin position="116"/>
        <end position="159"/>
    </location>
</feature>
<feature type="transmembrane region" description="Helical" evidence="1">
    <location>
        <begin position="5"/>
        <end position="25"/>
    </location>
</feature>
<sequence>MKINWLKLIGLIVLDVFFIGIVKEVGFNPDFYLPSMILEGIIYNFTHLSFLGILGGLGMVAITISLCFMALTFIIFSWGQLKNCFQLKHNKQVNQTILNNSIPEKRKYTFLVPDKKYKVIKTFIDYYGKNYFLGTKFYYITYTFSPYEDGLILWFTKDYKEPVVLVNFKSIRANI</sequence>
<dbReference type="RefSeq" id="WP_010829244.1">
    <property type="nucleotide sequence ID" value="NZ_KB944845.1"/>
</dbReference>
<evidence type="ECO:0000313" key="4">
    <source>
        <dbReference type="Proteomes" id="UP000013638"/>
    </source>
</evidence>
<evidence type="ECO:0000259" key="2">
    <source>
        <dbReference type="Pfam" id="PF12208"/>
    </source>
</evidence>
<evidence type="ECO:0000256" key="1">
    <source>
        <dbReference type="SAM" id="Phobius"/>
    </source>
</evidence>
<comment type="caution">
    <text evidence="3">The sequence shown here is derived from an EMBL/GenBank/DDBJ whole genome shotgun (WGS) entry which is preliminary data.</text>
</comment>
<evidence type="ECO:0000313" key="3">
    <source>
        <dbReference type="EMBL" id="EOK07272.1"/>
    </source>
</evidence>
<dbReference type="InterPro" id="IPR022020">
    <property type="entry name" value="DUF3601"/>
</dbReference>
<feature type="transmembrane region" description="Helical" evidence="1">
    <location>
        <begin position="45"/>
        <end position="78"/>
    </location>
</feature>
<keyword evidence="1" id="KW-0812">Transmembrane</keyword>
<dbReference type="Pfam" id="PF12208">
    <property type="entry name" value="DUF3601"/>
    <property type="match status" value="1"/>
</dbReference>
<reference evidence="3 4" key="1">
    <citation type="submission" date="2013-02" db="EMBL/GenBank/DDBJ databases">
        <title>The Genome Sequence of Enterococcus faecalis ATCC_6055.</title>
        <authorList>
            <consortium name="The Broad Institute Genome Sequencing Platform"/>
            <consortium name="The Broad Institute Genome Sequencing Center for Infectious Disease"/>
            <person name="Earl A.M."/>
            <person name="Gilmore M.S."/>
            <person name="Lebreton F."/>
            <person name="Walker B."/>
            <person name="Young S.K."/>
            <person name="Zeng Q."/>
            <person name="Gargeya S."/>
            <person name="Fitzgerald M."/>
            <person name="Haas B."/>
            <person name="Abouelleil A."/>
            <person name="Alvarado L."/>
            <person name="Arachchi H.M."/>
            <person name="Berlin A.M."/>
            <person name="Chapman S.B."/>
            <person name="Dewar J."/>
            <person name="Goldberg J."/>
            <person name="Griggs A."/>
            <person name="Gujja S."/>
            <person name="Hansen M."/>
            <person name="Howarth C."/>
            <person name="Imamovic A."/>
            <person name="Larimer J."/>
            <person name="McCowan C."/>
            <person name="Murphy C."/>
            <person name="Neiman D."/>
            <person name="Pearson M."/>
            <person name="Priest M."/>
            <person name="Roberts A."/>
            <person name="Saif S."/>
            <person name="Shea T."/>
            <person name="Sisk P."/>
            <person name="Sykes S."/>
            <person name="Wortman J."/>
            <person name="Nusbaum C."/>
            <person name="Birren B."/>
        </authorList>
    </citation>
    <scope>NUCLEOTIDE SEQUENCE [LARGE SCALE GENOMIC DNA]</scope>
    <source>
        <strain evidence="3 4">ATCC 6055</strain>
    </source>
</reference>
<accession>R3HNZ2</accession>